<comment type="caution">
    <text evidence="1">The sequence shown here is derived from an EMBL/GenBank/DDBJ whole genome shotgun (WGS) entry which is preliminary data.</text>
</comment>
<dbReference type="InterPro" id="IPR008715">
    <property type="entry name" value="SAM-MeTfrase_NodS-like"/>
</dbReference>
<dbReference type="Proteomes" id="UP000542125">
    <property type="component" value="Unassembled WGS sequence"/>
</dbReference>
<dbReference type="EMBL" id="JACBYR010000003">
    <property type="protein sequence ID" value="NYE86018.1"/>
    <property type="molecule type" value="Genomic_DNA"/>
</dbReference>
<dbReference type="GO" id="GO:0009312">
    <property type="term" value="P:oligosaccharide biosynthetic process"/>
    <property type="evidence" value="ECO:0007669"/>
    <property type="project" value="InterPro"/>
</dbReference>
<dbReference type="GO" id="GO:0008757">
    <property type="term" value="F:S-adenosylmethionine-dependent methyltransferase activity"/>
    <property type="evidence" value="ECO:0007669"/>
    <property type="project" value="InterPro"/>
</dbReference>
<proteinExistence type="predicted"/>
<sequence>MPLSPPYFDSLFAASDDPWGFRTRWYEQRKRALTLACLPASFYDSIFEPGCANGELAADLAPRCHRLLACDASAPAVRLARQRLRDVPHARVETMTMPADWPAEQFDLIVISELGYYLPPADLATLARACLGSLTDTGTLLACHWRPLIDGCAYGGDAVHEILAAETGLPRIVHHQEDDFVLDVWTRQGQSVGRAEGLT</sequence>
<dbReference type="RefSeq" id="WP_179590637.1">
    <property type="nucleotide sequence ID" value="NZ_JACBYR010000003.1"/>
</dbReference>
<keyword evidence="1" id="KW-0808">Transferase</keyword>
<keyword evidence="2" id="KW-1185">Reference proteome</keyword>
<evidence type="ECO:0000313" key="2">
    <source>
        <dbReference type="Proteomes" id="UP000542125"/>
    </source>
</evidence>
<dbReference type="CDD" id="cd02440">
    <property type="entry name" value="AdoMet_MTases"/>
    <property type="match status" value="1"/>
</dbReference>
<accession>A0A7Y9J0T5</accession>
<reference evidence="1 2" key="1">
    <citation type="submission" date="2020-07" db="EMBL/GenBank/DDBJ databases">
        <title>Genomic Encyclopedia of Type Strains, Phase IV (KMG-V): Genome sequencing to study the core and pangenomes of soil and plant-associated prokaryotes.</title>
        <authorList>
            <person name="Whitman W."/>
        </authorList>
    </citation>
    <scope>NUCLEOTIDE SEQUENCE [LARGE SCALE GENOMIC DNA]</scope>
    <source>
        <strain evidence="1 2">SAS40</strain>
    </source>
</reference>
<dbReference type="InterPro" id="IPR029063">
    <property type="entry name" value="SAM-dependent_MTases_sf"/>
</dbReference>
<dbReference type="Pfam" id="PF05401">
    <property type="entry name" value="NodS"/>
    <property type="match status" value="1"/>
</dbReference>
<organism evidence="1 2">
    <name type="scientific">Pigmentiphaga litoralis</name>
    <dbReference type="NCBI Taxonomy" id="516702"/>
    <lineage>
        <taxon>Bacteria</taxon>
        <taxon>Pseudomonadati</taxon>
        <taxon>Pseudomonadota</taxon>
        <taxon>Betaproteobacteria</taxon>
        <taxon>Burkholderiales</taxon>
        <taxon>Alcaligenaceae</taxon>
        <taxon>Pigmentiphaga</taxon>
    </lineage>
</organism>
<dbReference type="GO" id="GO:0032259">
    <property type="term" value="P:methylation"/>
    <property type="evidence" value="ECO:0007669"/>
    <property type="project" value="UniProtKB-KW"/>
</dbReference>
<name>A0A7Y9J0T5_9BURK</name>
<dbReference type="Gene3D" id="3.40.50.150">
    <property type="entry name" value="Vaccinia Virus protein VP39"/>
    <property type="match status" value="1"/>
</dbReference>
<protein>
    <submittedName>
        <fullName evidence="1">SAM-dependent methyltransferase</fullName>
    </submittedName>
</protein>
<evidence type="ECO:0000313" key="1">
    <source>
        <dbReference type="EMBL" id="NYE86018.1"/>
    </source>
</evidence>
<dbReference type="AlphaFoldDB" id="A0A7Y9J0T5"/>
<gene>
    <name evidence="1" type="ORF">FHW18_005337</name>
</gene>
<keyword evidence="1" id="KW-0489">Methyltransferase</keyword>
<dbReference type="SUPFAM" id="SSF53335">
    <property type="entry name" value="S-adenosyl-L-methionine-dependent methyltransferases"/>
    <property type="match status" value="1"/>
</dbReference>